<dbReference type="CDD" id="cd09487">
    <property type="entry name" value="SAM_superfamily"/>
    <property type="match status" value="1"/>
</dbReference>
<feature type="transmembrane region" description="Helical" evidence="1">
    <location>
        <begin position="26"/>
        <end position="44"/>
    </location>
</feature>
<dbReference type="KEGG" id="apln:108738441"/>
<name>A0A7F5R5N2_AGRPL</name>
<organism evidence="2 3">
    <name type="scientific">Agrilus planipennis</name>
    <name type="common">Emerald ash borer</name>
    <name type="synonym">Agrilus marcopoli</name>
    <dbReference type="NCBI Taxonomy" id="224129"/>
    <lineage>
        <taxon>Eukaryota</taxon>
        <taxon>Metazoa</taxon>
        <taxon>Ecdysozoa</taxon>
        <taxon>Arthropoda</taxon>
        <taxon>Hexapoda</taxon>
        <taxon>Insecta</taxon>
        <taxon>Pterygota</taxon>
        <taxon>Neoptera</taxon>
        <taxon>Endopterygota</taxon>
        <taxon>Coleoptera</taxon>
        <taxon>Polyphaga</taxon>
        <taxon>Elateriformia</taxon>
        <taxon>Buprestoidea</taxon>
        <taxon>Buprestidae</taxon>
        <taxon>Agrilinae</taxon>
        <taxon>Agrilus</taxon>
    </lineage>
</organism>
<keyword evidence="2" id="KW-1185">Reference proteome</keyword>
<reference evidence="3" key="1">
    <citation type="submission" date="2025-08" db="UniProtKB">
        <authorList>
            <consortium name="RefSeq"/>
        </authorList>
    </citation>
    <scope>IDENTIFICATION</scope>
    <source>
        <tissue evidence="3">Entire body</tissue>
    </source>
</reference>
<dbReference type="GeneID" id="108738441"/>
<dbReference type="OrthoDB" id="6780164at2759"/>
<dbReference type="Proteomes" id="UP000192223">
    <property type="component" value="Unplaced"/>
</dbReference>
<dbReference type="Gene3D" id="1.10.150.50">
    <property type="entry name" value="Transcription Factor, Ets-1"/>
    <property type="match status" value="1"/>
</dbReference>
<gene>
    <name evidence="3" type="primary">LOC108738441</name>
</gene>
<evidence type="ECO:0000313" key="3">
    <source>
        <dbReference type="RefSeq" id="XP_025831098.1"/>
    </source>
</evidence>
<accession>A0A7F5R5N2</accession>
<dbReference type="InParanoid" id="A0A7F5R5N2"/>
<dbReference type="RefSeq" id="XP_025831098.1">
    <property type="nucleotide sequence ID" value="XM_025975313.1"/>
</dbReference>
<keyword evidence="1" id="KW-0472">Membrane</keyword>
<keyword evidence="1" id="KW-1133">Transmembrane helix</keyword>
<protein>
    <submittedName>
        <fullName evidence="3">Uncharacterized protein LOC108738441 isoform X1</fullName>
    </submittedName>
</protein>
<sequence>MLILCNVSSLVRCSYAVTGKSLVKWLLLMCSVFLISLLLIMDAFTRGKLSEWGFDDLADEWEGHGIDEEAFNLLTENDVKDLIPRIGLRRKFLHKFQEYKLIQNSSVLIDRESFQDTNISRSFSSACTVTHGGGGGSSTDGSLCEEITDSLTPTTVFNTKAVLNAPYIVFSSSNDSSTVSRLIETTDEGKIIKASYGRDKDFLRNKLAELVIKSELSRMKDARISSARFMQLANEINDIFPHESPEIYYVPYVNNKGKPKAARGKLFSAYCYLRKHYKKYGLIPSSNKNIISSLREQNTPEEEAIQWLKNNIEPFTEVKERWKSTFQSRTVLQKTYSIFEYFKAFPCLKLPLGFTLDVNDMFLVLERRQEALASRKLTAQPVPF</sequence>
<evidence type="ECO:0000256" key="1">
    <source>
        <dbReference type="SAM" id="Phobius"/>
    </source>
</evidence>
<evidence type="ECO:0000313" key="2">
    <source>
        <dbReference type="Proteomes" id="UP000192223"/>
    </source>
</evidence>
<keyword evidence="1" id="KW-0812">Transmembrane</keyword>
<dbReference type="AlphaFoldDB" id="A0A7F5R5N2"/>
<proteinExistence type="predicted"/>
<dbReference type="InterPro" id="IPR013761">
    <property type="entry name" value="SAM/pointed_sf"/>
</dbReference>